<keyword evidence="3" id="KW-1185">Reference proteome</keyword>
<evidence type="ECO:0000256" key="1">
    <source>
        <dbReference type="SAM" id="MobiDB-lite"/>
    </source>
</evidence>
<dbReference type="EMBL" id="JAHLJV010000002">
    <property type="protein sequence ID" value="KAK1599718.1"/>
    <property type="molecule type" value="Genomic_DNA"/>
</dbReference>
<comment type="caution">
    <text evidence="2">The sequence shown here is derived from an EMBL/GenBank/DDBJ whole genome shotgun (WGS) entry which is preliminary data.</text>
</comment>
<feature type="compositionally biased region" description="Polar residues" evidence="1">
    <location>
        <begin position="52"/>
        <end position="64"/>
    </location>
</feature>
<reference evidence="2" key="1">
    <citation type="submission" date="2021-06" db="EMBL/GenBank/DDBJ databases">
        <title>Comparative genomics, transcriptomics and evolutionary studies reveal genomic signatures of adaptation to plant cell wall in hemibiotrophic fungi.</title>
        <authorList>
            <consortium name="DOE Joint Genome Institute"/>
            <person name="Baroncelli R."/>
            <person name="Diaz J.F."/>
            <person name="Benocci T."/>
            <person name="Peng M."/>
            <person name="Battaglia E."/>
            <person name="Haridas S."/>
            <person name="Andreopoulos W."/>
            <person name="Labutti K."/>
            <person name="Pangilinan J."/>
            <person name="Floch G.L."/>
            <person name="Makela M.R."/>
            <person name="Henrissat B."/>
            <person name="Grigoriev I.V."/>
            <person name="Crouch J.A."/>
            <person name="De Vries R.P."/>
            <person name="Sukno S.A."/>
            <person name="Thon M.R."/>
        </authorList>
    </citation>
    <scope>NUCLEOTIDE SEQUENCE</scope>
    <source>
        <strain evidence="2">CBS 125086</strain>
    </source>
</reference>
<name>A0AAD8VC39_9PEZI</name>
<evidence type="ECO:0000313" key="3">
    <source>
        <dbReference type="Proteomes" id="UP001230504"/>
    </source>
</evidence>
<protein>
    <submittedName>
        <fullName evidence="2">Uncharacterized protein</fullName>
    </submittedName>
</protein>
<organism evidence="2 3">
    <name type="scientific">Colletotrichum navitas</name>
    <dbReference type="NCBI Taxonomy" id="681940"/>
    <lineage>
        <taxon>Eukaryota</taxon>
        <taxon>Fungi</taxon>
        <taxon>Dikarya</taxon>
        <taxon>Ascomycota</taxon>
        <taxon>Pezizomycotina</taxon>
        <taxon>Sordariomycetes</taxon>
        <taxon>Hypocreomycetidae</taxon>
        <taxon>Glomerellales</taxon>
        <taxon>Glomerellaceae</taxon>
        <taxon>Colletotrichum</taxon>
        <taxon>Colletotrichum graminicola species complex</taxon>
    </lineage>
</organism>
<sequence length="93" mass="10460">MRLHPPGRPRLHHHFRSSGSTLVARGGNTYSSHSRRQCLLSRQLETDGERGSLSTARTADQLSQATVTAVRPVSSRLWPCHYLQKHISPHQPD</sequence>
<dbReference type="RefSeq" id="XP_060420307.1">
    <property type="nucleotide sequence ID" value="XM_060556552.1"/>
</dbReference>
<gene>
    <name evidence="2" type="ORF">LY79DRAFT_535885</name>
</gene>
<evidence type="ECO:0000313" key="2">
    <source>
        <dbReference type="EMBL" id="KAK1599718.1"/>
    </source>
</evidence>
<accession>A0AAD8VC39</accession>
<dbReference type="Proteomes" id="UP001230504">
    <property type="component" value="Unassembled WGS sequence"/>
</dbReference>
<feature type="compositionally biased region" description="Basic residues" evidence="1">
    <location>
        <begin position="1"/>
        <end position="16"/>
    </location>
</feature>
<proteinExistence type="predicted"/>
<dbReference type="AlphaFoldDB" id="A0AAD8VC39"/>
<dbReference type="GeneID" id="85440792"/>
<feature type="region of interest" description="Disordered" evidence="1">
    <location>
        <begin position="1"/>
        <end position="64"/>
    </location>
</feature>